<comment type="subunit">
    <text evidence="8">Forms a heterodimer with SLX4.</text>
</comment>
<keyword evidence="1 8" id="KW-0540">Nuclease</keyword>
<dbReference type="CDD" id="cd10455">
    <property type="entry name" value="GIY-YIG_SLX1"/>
    <property type="match status" value="1"/>
</dbReference>
<comment type="subcellular location">
    <subcellularLocation>
        <location evidence="8">Nucleus</location>
    </subcellularLocation>
</comment>
<dbReference type="RefSeq" id="XP_064852322.1">
    <property type="nucleotide sequence ID" value="XM_064996250.1"/>
</dbReference>
<evidence type="ECO:0000256" key="1">
    <source>
        <dbReference type="ARBA" id="ARBA00022722"/>
    </source>
</evidence>
<feature type="region of interest" description="Disordered" evidence="9">
    <location>
        <begin position="1"/>
        <end position="27"/>
    </location>
</feature>
<dbReference type="InterPro" id="IPR013083">
    <property type="entry name" value="Znf_RING/FYVE/PHD"/>
</dbReference>
<accession>A0AAV5QKK3</accession>
<comment type="caution">
    <text evidence="8">Lacks conserved residue(s) required for the propagation of feature annotation.</text>
</comment>
<dbReference type="InterPro" id="IPR000305">
    <property type="entry name" value="GIY-YIG_endonuc"/>
</dbReference>
<dbReference type="Pfam" id="PF01541">
    <property type="entry name" value="GIY-YIG"/>
    <property type="match status" value="1"/>
</dbReference>
<evidence type="ECO:0000256" key="2">
    <source>
        <dbReference type="ARBA" id="ARBA00022759"/>
    </source>
</evidence>
<feature type="compositionally biased region" description="Basic residues" evidence="9">
    <location>
        <begin position="286"/>
        <end position="297"/>
    </location>
</feature>
<dbReference type="GeneID" id="90073301"/>
<feature type="region of interest" description="Disordered" evidence="9">
    <location>
        <begin position="57"/>
        <end position="80"/>
    </location>
</feature>
<keyword evidence="12" id="KW-1185">Reference proteome</keyword>
<dbReference type="GO" id="GO:0017108">
    <property type="term" value="F:5'-flap endonuclease activity"/>
    <property type="evidence" value="ECO:0007669"/>
    <property type="project" value="InterPro"/>
</dbReference>
<sequence length="365" mass="41562">MDRPLTNEEIIHEEEASQDEPPASQSIIKGPFKPSDFYCVYLLNSISRRRSFYVGSTPNPPRRLLQHNGHQSMGAKRTSKEDLRPWEMVAIVHGFPSKIVALQYERALQKPQITRFIKHHERISGSSSSSGGGNASRTVHQYLANVRLLLKCDYFRRMNLKVDFFANGGYDQVYESWIENKYGVFLGEEYQVRNSFKDVGECYLDCMGTLKKQRQKYYYNDEETVVGNEKNSDCGVCGGILAKDGIGQWRSLGCYHENCEFSGHLRCIADSFLEVETQIIKEGLKKNKNNKKNKNKNKPPGGGKSKYFGSSYSQLSQSAKLLISNQTMDKGTEGVYPILPFRGKCPSCEKMLYWNQLIKSSYPDG</sequence>
<feature type="region of interest" description="Disordered" evidence="9">
    <location>
        <begin position="284"/>
        <end position="304"/>
    </location>
</feature>
<evidence type="ECO:0000256" key="8">
    <source>
        <dbReference type="HAMAP-Rule" id="MF_03100"/>
    </source>
</evidence>
<comment type="similarity">
    <text evidence="8">Belongs to the SLX1 family.</text>
</comment>
<evidence type="ECO:0000313" key="12">
    <source>
        <dbReference type="Proteomes" id="UP001360560"/>
    </source>
</evidence>
<proteinExistence type="inferred from homology"/>
<keyword evidence="6 8" id="KW-0234">DNA repair</keyword>
<keyword evidence="4 8" id="KW-0378">Hydrolase</keyword>
<dbReference type="Proteomes" id="UP001360560">
    <property type="component" value="Unassembled WGS sequence"/>
</dbReference>
<dbReference type="PANTHER" id="PTHR20208">
    <property type="entry name" value="STRUCTURE-SPECIFIC ENDONUCLEASE SUBUNIT SLX1"/>
    <property type="match status" value="1"/>
</dbReference>
<gene>
    <name evidence="11" type="ORF">DASC09_026470</name>
</gene>
<dbReference type="GO" id="GO:0000724">
    <property type="term" value="P:double-strand break repair via homologous recombination"/>
    <property type="evidence" value="ECO:0007669"/>
    <property type="project" value="TreeGrafter"/>
</dbReference>
<dbReference type="EMBL" id="BTFZ01000006">
    <property type="protein sequence ID" value="GMM35322.1"/>
    <property type="molecule type" value="Genomic_DNA"/>
</dbReference>
<evidence type="ECO:0000256" key="5">
    <source>
        <dbReference type="ARBA" id="ARBA00023172"/>
    </source>
</evidence>
<dbReference type="InterPro" id="IPR035901">
    <property type="entry name" value="GIY-YIG_endonuc_sf"/>
</dbReference>
<evidence type="ECO:0000256" key="4">
    <source>
        <dbReference type="ARBA" id="ARBA00022801"/>
    </source>
</evidence>
<dbReference type="InterPro" id="IPR050381">
    <property type="entry name" value="SLX1_endonuclease"/>
</dbReference>
<feature type="compositionally biased region" description="Basic and acidic residues" evidence="9">
    <location>
        <begin position="1"/>
        <end position="15"/>
    </location>
</feature>
<keyword evidence="2 8" id="KW-0255">Endonuclease</keyword>
<dbReference type="Gene3D" id="3.30.40.10">
    <property type="entry name" value="Zinc/RING finger domain, C3HC4 (zinc finger)"/>
    <property type="match status" value="1"/>
</dbReference>
<keyword evidence="7 8" id="KW-0539">Nucleus</keyword>
<dbReference type="PANTHER" id="PTHR20208:SF10">
    <property type="entry name" value="STRUCTURE-SPECIFIC ENDONUCLEASE SUBUNIT SLX1"/>
    <property type="match status" value="1"/>
</dbReference>
<dbReference type="SUPFAM" id="SSF82771">
    <property type="entry name" value="GIY-YIG endonuclease"/>
    <property type="match status" value="1"/>
</dbReference>
<comment type="cofactor">
    <cofactor evidence="8">
        <name>a divalent metal cation</name>
        <dbReference type="ChEBI" id="CHEBI:60240"/>
    </cofactor>
</comment>
<feature type="domain" description="GIY-YIG" evidence="10">
    <location>
        <begin position="36"/>
        <end position="118"/>
    </location>
</feature>
<keyword evidence="3 8" id="KW-0227">DNA damage</keyword>
<comment type="caution">
    <text evidence="11">The sequence shown here is derived from an EMBL/GenBank/DDBJ whole genome shotgun (WGS) entry which is preliminary data.</text>
</comment>
<dbReference type="AlphaFoldDB" id="A0AAV5QKK3"/>
<dbReference type="InterPro" id="IPR027520">
    <property type="entry name" value="Slx1"/>
</dbReference>
<evidence type="ECO:0000256" key="3">
    <source>
        <dbReference type="ARBA" id="ARBA00022763"/>
    </source>
</evidence>
<dbReference type="HAMAP" id="MF_03100">
    <property type="entry name" value="Endonuc_su_Slx1"/>
    <property type="match status" value="1"/>
</dbReference>
<organism evidence="11 12">
    <name type="scientific">Saccharomycopsis crataegensis</name>
    <dbReference type="NCBI Taxonomy" id="43959"/>
    <lineage>
        <taxon>Eukaryota</taxon>
        <taxon>Fungi</taxon>
        <taxon>Dikarya</taxon>
        <taxon>Ascomycota</taxon>
        <taxon>Saccharomycotina</taxon>
        <taxon>Saccharomycetes</taxon>
        <taxon>Saccharomycopsidaceae</taxon>
        <taxon>Saccharomycopsis</taxon>
    </lineage>
</organism>
<dbReference type="Gene3D" id="3.40.1440.10">
    <property type="entry name" value="GIY-YIG endonuclease"/>
    <property type="match status" value="1"/>
</dbReference>
<evidence type="ECO:0000259" key="10">
    <source>
        <dbReference type="PROSITE" id="PS50164"/>
    </source>
</evidence>
<protein>
    <submittedName>
        <fullName evidence="11">Endonuclease</fullName>
    </submittedName>
</protein>
<comment type="function">
    <text evidence="8">Catalytic subunit of the SLX1-SLX4 structure-specific endonuclease that resolves DNA secondary structures generated during DNA repair and recombination. Has endonuclease activity towards branched DNA substrates, introducing single-strand cuts in duplex DNA close to junctions with ss-DNA.</text>
</comment>
<evidence type="ECO:0000313" key="11">
    <source>
        <dbReference type="EMBL" id="GMM35322.1"/>
    </source>
</evidence>
<evidence type="ECO:0000256" key="6">
    <source>
        <dbReference type="ARBA" id="ARBA00023204"/>
    </source>
</evidence>
<evidence type="ECO:0000256" key="7">
    <source>
        <dbReference type="ARBA" id="ARBA00023242"/>
    </source>
</evidence>
<dbReference type="GO" id="GO:0008821">
    <property type="term" value="F:crossover junction DNA endonuclease activity"/>
    <property type="evidence" value="ECO:0007669"/>
    <property type="project" value="TreeGrafter"/>
</dbReference>
<dbReference type="PROSITE" id="PS50164">
    <property type="entry name" value="GIY_YIG"/>
    <property type="match status" value="1"/>
</dbReference>
<keyword evidence="5 8" id="KW-0233">DNA recombination</keyword>
<dbReference type="GO" id="GO:0033557">
    <property type="term" value="C:Slx1-Slx4 complex"/>
    <property type="evidence" value="ECO:0007669"/>
    <property type="project" value="UniProtKB-UniRule"/>
</dbReference>
<reference evidence="11 12" key="1">
    <citation type="journal article" date="2023" name="Elife">
        <title>Identification of key yeast species and microbe-microbe interactions impacting larval growth of Drosophila in the wild.</title>
        <authorList>
            <person name="Mure A."/>
            <person name="Sugiura Y."/>
            <person name="Maeda R."/>
            <person name="Honda K."/>
            <person name="Sakurai N."/>
            <person name="Takahashi Y."/>
            <person name="Watada M."/>
            <person name="Katoh T."/>
            <person name="Gotoh A."/>
            <person name="Gotoh Y."/>
            <person name="Taniguchi I."/>
            <person name="Nakamura K."/>
            <person name="Hayashi T."/>
            <person name="Katayama T."/>
            <person name="Uemura T."/>
            <person name="Hattori Y."/>
        </authorList>
    </citation>
    <scope>NUCLEOTIDE SEQUENCE [LARGE SCALE GENOMIC DNA]</scope>
    <source>
        <strain evidence="11 12">SC-9</strain>
    </source>
</reference>
<evidence type="ECO:0000256" key="9">
    <source>
        <dbReference type="SAM" id="MobiDB-lite"/>
    </source>
</evidence>
<name>A0AAV5QKK3_9ASCO</name>